<dbReference type="Proteomes" id="UP000235579">
    <property type="component" value="Unassembled WGS sequence"/>
</dbReference>
<reference evidence="2" key="2">
    <citation type="submission" date="2016-07" db="EMBL/GenBank/DDBJ databases">
        <authorList>
            <person name="Wan K."/>
            <person name="Booth B."/>
            <person name="Spirohn K."/>
            <person name="Hao T."/>
            <person name="Hu Y."/>
            <person name="Calderwood M."/>
            <person name="Hill D."/>
            <person name="Mohr S."/>
            <person name="Vidal M."/>
            <person name="Celniker S."/>
            <person name="Perrimon N."/>
        </authorList>
    </citation>
    <scope>NUCLEOTIDE SEQUENCE</scope>
    <source>
        <strain evidence="2">10N.222.48.A2</strain>
    </source>
</reference>
<dbReference type="EMBL" id="SYVV01000037">
    <property type="protein sequence ID" value="TKG28995.1"/>
    <property type="molecule type" value="Genomic_DNA"/>
</dbReference>
<evidence type="ECO:0000313" key="3">
    <source>
        <dbReference type="EMBL" id="TKG28995.1"/>
    </source>
</evidence>
<dbReference type="RefSeq" id="WP_102257437.1">
    <property type="nucleotide sequence ID" value="NZ_MDBG01000173.1"/>
</dbReference>
<reference evidence="2" key="3">
    <citation type="journal article" date="2018" name="Nature">
        <title>A major lineage of non-tailed dsDNA viruses as unrecognized killers of marine bacteria.</title>
        <authorList>
            <person name="Kauffman K.M."/>
            <person name="Hussain F.A."/>
            <person name="Yang J."/>
            <person name="Arevalo P."/>
            <person name="Brown J.M."/>
            <person name="Chang W.K."/>
            <person name="VanInsberghe D."/>
            <person name="Elsherbini J."/>
            <person name="Sharma R.S."/>
            <person name="Cutler M.B."/>
            <person name="Kelly L."/>
            <person name="Polz M.F."/>
        </authorList>
    </citation>
    <scope>NUCLEOTIDE SEQUENCE</scope>
    <source>
        <strain evidence="2">10N.222.48.A2</strain>
    </source>
</reference>
<evidence type="ECO:0000256" key="1">
    <source>
        <dbReference type="SAM" id="SignalP"/>
    </source>
</evidence>
<accession>A0A2N7NNC4</accession>
<reference evidence="3 5" key="4">
    <citation type="submission" date="2019-04" db="EMBL/GenBank/DDBJ databases">
        <title>A reverse ecology approach based on a biological definition of microbial populations.</title>
        <authorList>
            <person name="Arevalo P."/>
            <person name="Vaninsberghe D."/>
            <person name="Elsherbini J."/>
            <person name="Gore J."/>
            <person name="Polz M."/>
        </authorList>
    </citation>
    <scope>NUCLEOTIDE SEQUENCE [LARGE SCALE GENOMIC DNA]</scope>
    <source>
        <strain evidence="3 5">10N.222.45.A8</strain>
    </source>
</reference>
<dbReference type="AlphaFoldDB" id="A0A2N7NNC4"/>
<name>A0A2N7NNC4_9VIBR</name>
<dbReference type="Proteomes" id="UP000308018">
    <property type="component" value="Unassembled WGS sequence"/>
</dbReference>
<proteinExistence type="predicted"/>
<organism evidence="2 4">
    <name type="scientific">Vibrio tasmaniensis</name>
    <dbReference type="NCBI Taxonomy" id="212663"/>
    <lineage>
        <taxon>Bacteria</taxon>
        <taxon>Pseudomonadati</taxon>
        <taxon>Pseudomonadota</taxon>
        <taxon>Gammaproteobacteria</taxon>
        <taxon>Vibrionales</taxon>
        <taxon>Vibrionaceae</taxon>
        <taxon>Vibrio</taxon>
    </lineage>
</organism>
<comment type="caution">
    <text evidence="2">The sequence shown here is derived from an EMBL/GenBank/DDBJ whole genome shotgun (WGS) entry which is preliminary data.</text>
</comment>
<reference evidence="4" key="1">
    <citation type="submission" date="2016-07" db="EMBL/GenBank/DDBJ databases">
        <title>Nontailed viruses are major unrecognized killers of bacteria in the ocean.</title>
        <authorList>
            <person name="Kauffman K."/>
            <person name="Hussain F."/>
            <person name="Yang J."/>
            <person name="Arevalo P."/>
            <person name="Brown J."/>
            <person name="Cutler M."/>
            <person name="Kelly L."/>
            <person name="Polz M.F."/>
        </authorList>
    </citation>
    <scope>NUCLEOTIDE SEQUENCE [LARGE SCALE GENOMIC DNA]</scope>
    <source>
        <strain evidence="4">10N.222.48.A2</strain>
    </source>
</reference>
<sequence length="371" mass="41969">MRLKVSKWALCSLATITVIFSNHCVAFTPAIQAALFNSSVRELNIIQQERLISYTESLYKTLNTKESTSLIGHQQLKVSSYMYLVNYWLSQSIEQILYERGEIISEDAIIAAGIDSDAYSIPLKYTGPLNLAFNKAKSGAKECLTSINPTYKKNYQDIYNTIVALFDSADSLKIGMPARAALLYLKSHFYLKLHVPNSTFTYVNNKCVSDINGLLTCADKWVERINPSKQHLNLVRRYMEDDINAMKVDRLTRNRLLNCNLTMYHFIQSGAVTEPLNDGQTVAASESLFNDMSGKLKRYASSTTWDAVFKDNQSIMNYLYNPEEFKSDVTLEPQTIGRSLLLNQMKAAAIRLSIVLNKDLKVNINITEGQK</sequence>
<gene>
    <name evidence="2" type="ORF">BCS92_05125</name>
    <name evidence="3" type="ORF">FC057_20125</name>
</gene>
<evidence type="ECO:0008006" key="6">
    <source>
        <dbReference type="Google" id="ProtNLM"/>
    </source>
</evidence>
<protein>
    <recommendedName>
        <fullName evidence="6">Imelysin-like domain-containing protein</fullName>
    </recommendedName>
</protein>
<keyword evidence="1" id="KW-0732">Signal</keyword>
<feature type="signal peptide" evidence="1">
    <location>
        <begin position="1"/>
        <end position="26"/>
    </location>
</feature>
<evidence type="ECO:0000313" key="4">
    <source>
        <dbReference type="Proteomes" id="UP000235579"/>
    </source>
</evidence>
<evidence type="ECO:0000313" key="5">
    <source>
        <dbReference type="Proteomes" id="UP000308018"/>
    </source>
</evidence>
<evidence type="ECO:0000313" key="2">
    <source>
        <dbReference type="EMBL" id="PMP17790.1"/>
    </source>
</evidence>
<feature type="chain" id="PRO_5030054355" description="Imelysin-like domain-containing protein" evidence="1">
    <location>
        <begin position="27"/>
        <end position="371"/>
    </location>
</feature>
<dbReference type="EMBL" id="MDBP01000014">
    <property type="protein sequence ID" value="PMP17790.1"/>
    <property type="molecule type" value="Genomic_DNA"/>
</dbReference>